<reference evidence="4" key="1">
    <citation type="submission" date="2019-05" db="EMBL/GenBank/DDBJ databases">
        <title>Methanoculleus sp. FWC-SCC1, a methanogenic archaeon isolated from deep marine cold seep.</title>
        <authorList>
            <person name="Chen Y.-W."/>
            <person name="Chen S.-C."/>
            <person name="Teng N.-H."/>
            <person name="Lai M.-C."/>
        </authorList>
    </citation>
    <scope>NUCLEOTIDE SEQUENCE</scope>
    <source>
        <strain evidence="4">FWC-SCC1</strain>
    </source>
</reference>
<feature type="domain" description="FAD/NAD(P)-binding" evidence="3">
    <location>
        <begin position="9"/>
        <end position="283"/>
    </location>
</feature>
<dbReference type="InterPro" id="IPR023753">
    <property type="entry name" value="FAD/NAD-binding_dom"/>
</dbReference>
<proteinExistence type="predicted"/>
<dbReference type="PRINTS" id="PR00469">
    <property type="entry name" value="PNDRDTASEII"/>
</dbReference>
<dbReference type="RefSeq" id="WP_301665258.1">
    <property type="nucleotide sequence ID" value="NZ_VCYH01000013.1"/>
</dbReference>
<keyword evidence="2" id="KW-0560">Oxidoreductase</keyword>
<accession>A0ABT8MDN4</accession>
<dbReference type="Gene3D" id="3.50.50.60">
    <property type="entry name" value="FAD/NAD(P)-binding domain"/>
    <property type="match status" value="2"/>
</dbReference>
<dbReference type="Pfam" id="PF07992">
    <property type="entry name" value="Pyr_redox_2"/>
    <property type="match status" value="1"/>
</dbReference>
<sequence>MKQARDSERVAVIGAGPAGIAAAVQLQRSGHRPLVFEKGTPGGLIREANNVENYPGFPDGIPGFALADRLASHLERLGVRLVMGEVLRLDYTGAEFVIETAGDVYRASNVIVAPGTKPRRWEGADVSRDAEHRIVSGIIPLRDLRESTVAVLGGGDAAFDYALHLSRANDVVIVNRSRRTRCLPLLRERARACARITCLDDTRIEAVTRGGRGLVLRCRTGEYIRDCEADYLLTAIGREPALDFMSEDLKYNLDALRAERRIWIVGDATAGVFRQTAVAAGTGMRAAMELDRRLRGDRE</sequence>
<keyword evidence="1" id="KW-0285">Flavoprotein</keyword>
<dbReference type="SUPFAM" id="SSF51905">
    <property type="entry name" value="FAD/NAD(P)-binding domain"/>
    <property type="match status" value="1"/>
</dbReference>
<keyword evidence="5" id="KW-1185">Reference proteome</keyword>
<organism evidence="4 5">
    <name type="scientific">Methanoculleus frigidifontis</name>
    <dbReference type="NCBI Taxonomy" id="2584085"/>
    <lineage>
        <taxon>Archaea</taxon>
        <taxon>Methanobacteriati</taxon>
        <taxon>Methanobacteriota</taxon>
        <taxon>Stenosarchaea group</taxon>
        <taxon>Methanomicrobia</taxon>
        <taxon>Methanomicrobiales</taxon>
        <taxon>Methanomicrobiaceae</taxon>
        <taxon>Methanoculleus</taxon>
    </lineage>
</organism>
<evidence type="ECO:0000256" key="2">
    <source>
        <dbReference type="ARBA" id="ARBA00023002"/>
    </source>
</evidence>
<name>A0ABT8MDN4_9EURY</name>
<dbReference type="Proteomes" id="UP001168338">
    <property type="component" value="Unassembled WGS sequence"/>
</dbReference>
<dbReference type="PRINTS" id="PR00368">
    <property type="entry name" value="FADPNR"/>
</dbReference>
<evidence type="ECO:0000256" key="1">
    <source>
        <dbReference type="ARBA" id="ARBA00022630"/>
    </source>
</evidence>
<dbReference type="InterPro" id="IPR036188">
    <property type="entry name" value="FAD/NAD-bd_sf"/>
</dbReference>
<dbReference type="EMBL" id="VCYH01000013">
    <property type="protein sequence ID" value="MDN7026052.1"/>
    <property type="molecule type" value="Genomic_DNA"/>
</dbReference>
<comment type="caution">
    <text evidence="4">The sequence shown here is derived from an EMBL/GenBank/DDBJ whole genome shotgun (WGS) entry which is preliminary data.</text>
</comment>
<protein>
    <submittedName>
        <fullName evidence="4">NAD(P)/FAD-dependent oxidoreductase</fullName>
    </submittedName>
</protein>
<dbReference type="PANTHER" id="PTHR48105">
    <property type="entry name" value="THIOREDOXIN REDUCTASE 1-RELATED-RELATED"/>
    <property type="match status" value="1"/>
</dbReference>
<evidence type="ECO:0000259" key="3">
    <source>
        <dbReference type="Pfam" id="PF07992"/>
    </source>
</evidence>
<evidence type="ECO:0000313" key="4">
    <source>
        <dbReference type="EMBL" id="MDN7026052.1"/>
    </source>
</evidence>
<dbReference type="InterPro" id="IPR050097">
    <property type="entry name" value="Ferredoxin-NADP_redctase_2"/>
</dbReference>
<evidence type="ECO:0000313" key="5">
    <source>
        <dbReference type="Proteomes" id="UP001168338"/>
    </source>
</evidence>
<gene>
    <name evidence="4" type="ORF">FGU65_14370</name>
</gene>